<dbReference type="AlphaFoldDB" id="A0A974NHS1"/>
<organism evidence="2 3">
    <name type="scientific">Entomomonas asaccharolytica</name>
    <dbReference type="NCBI Taxonomy" id="2785331"/>
    <lineage>
        <taxon>Bacteria</taxon>
        <taxon>Pseudomonadati</taxon>
        <taxon>Pseudomonadota</taxon>
        <taxon>Gammaproteobacteria</taxon>
        <taxon>Pseudomonadales</taxon>
        <taxon>Pseudomonadaceae</taxon>
        <taxon>Entomomonas</taxon>
    </lineage>
</organism>
<keyword evidence="1" id="KW-0812">Transmembrane</keyword>
<reference evidence="2 3" key="1">
    <citation type="submission" date="2021-01" db="EMBL/GenBank/DDBJ databases">
        <title>Entomomonas sp. F2A isolated from a house cricket (Acheta domesticus).</title>
        <authorList>
            <person name="Spergser J."/>
            <person name="Busse H.-J."/>
        </authorList>
    </citation>
    <scope>NUCLEOTIDE SEQUENCE [LARGE SCALE GENOMIC DNA]</scope>
    <source>
        <strain evidence="2 3">F2A</strain>
    </source>
</reference>
<dbReference type="InterPro" id="IPR021877">
    <property type="entry name" value="DUF3487"/>
</dbReference>
<proteinExistence type="predicted"/>
<keyword evidence="1" id="KW-1133">Transmembrane helix</keyword>
<feature type="transmembrane region" description="Helical" evidence="1">
    <location>
        <begin position="59"/>
        <end position="80"/>
    </location>
</feature>
<dbReference type="KEGG" id="eaz:JHT90_06300"/>
<gene>
    <name evidence="2" type="ORF">JHT90_06300</name>
</gene>
<keyword evidence="1" id="KW-0472">Membrane</keyword>
<dbReference type="Pfam" id="PF11990">
    <property type="entry name" value="DUF3487"/>
    <property type="match status" value="1"/>
</dbReference>
<name>A0A974NHS1_9GAMM</name>
<protein>
    <submittedName>
        <fullName evidence="2">TIGR03750 family conjugal transfer protein</fullName>
    </submittedName>
</protein>
<dbReference type="RefSeq" id="WP_201095301.1">
    <property type="nucleotide sequence ID" value="NZ_CP067393.1"/>
</dbReference>
<accession>A0A974NHS1</accession>
<evidence type="ECO:0000313" key="3">
    <source>
        <dbReference type="Proteomes" id="UP000595278"/>
    </source>
</evidence>
<evidence type="ECO:0000256" key="1">
    <source>
        <dbReference type="SAM" id="Phobius"/>
    </source>
</evidence>
<dbReference type="EMBL" id="CP067393">
    <property type="protein sequence ID" value="QQP86849.1"/>
    <property type="molecule type" value="Genomic_DNA"/>
</dbReference>
<feature type="transmembrane region" description="Helical" evidence="1">
    <location>
        <begin position="33"/>
        <end position="53"/>
    </location>
</feature>
<dbReference type="NCBIfam" id="TIGR03750">
    <property type="entry name" value="conj_TIGR03750"/>
    <property type="match status" value="1"/>
</dbReference>
<keyword evidence="3" id="KW-1185">Reference proteome</keyword>
<sequence>MDDFSNKEGTVTFLPENLNRFPVVMRGLTSDEVIATFVIGIVIGLVAGIITFLMFGKPALIPTVMFVITGFILMSTSSLLRRLKRNKPDTWFYRKVQWVIQYKLGFKFGKPLITRSGHWTIRRSEPSRTKLLQKISGQTNE</sequence>
<dbReference type="Proteomes" id="UP000595278">
    <property type="component" value="Chromosome"/>
</dbReference>
<evidence type="ECO:0000313" key="2">
    <source>
        <dbReference type="EMBL" id="QQP86849.1"/>
    </source>
</evidence>